<dbReference type="Gene3D" id="2.30.130.10">
    <property type="entry name" value="PUA domain"/>
    <property type="match status" value="1"/>
</dbReference>
<proteinExistence type="predicted"/>
<dbReference type="EMBL" id="JBHTAH010000006">
    <property type="protein sequence ID" value="MFC7069765.1"/>
    <property type="molecule type" value="Genomic_DNA"/>
</dbReference>
<dbReference type="GeneID" id="81124189"/>
<dbReference type="SUPFAM" id="SSF88697">
    <property type="entry name" value="PUA domain-like"/>
    <property type="match status" value="1"/>
</dbReference>
<dbReference type="RefSeq" id="WP_284032346.1">
    <property type="nucleotide sequence ID" value="NZ_CP126154.1"/>
</dbReference>
<dbReference type="Proteomes" id="UP001596461">
    <property type="component" value="Unassembled WGS sequence"/>
</dbReference>
<dbReference type="InterPro" id="IPR015947">
    <property type="entry name" value="PUA-like_sf"/>
</dbReference>
<sequence>MQVKSRHHLRSDAVSEIREALAETLGVDLDGDSFELVELTDSPFDLVLVDGEPDVLYYEDEDGEREPFVTVSGANAHPPERGVVTVDAGAVSFVSDGADVMRPGIVEADGSIDEGDLVAVAEETHGKVLGIGRALVDGDEMVGDSGKVVASLHHVGDDLYQFTV</sequence>
<gene>
    <name evidence="2" type="ORF">ACFQL9_08940</name>
</gene>
<dbReference type="InterPro" id="IPR036974">
    <property type="entry name" value="PUA_sf"/>
</dbReference>
<dbReference type="PIRSF" id="PIRSF005067">
    <property type="entry name" value="Tma_RNA-bind_prd"/>
    <property type="match status" value="1"/>
</dbReference>
<reference evidence="2 3" key="1">
    <citation type="journal article" date="2019" name="Int. J. Syst. Evol. Microbiol.">
        <title>The Global Catalogue of Microorganisms (GCM) 10K type strain sequencing project: providing services to taxonomists for standard genome sequencing and annotation.</title>
        <authorList>
            <consortium name="The Broad Institute Genomics Platform"/>
            <consortium name="The Broad Institute Genome Sequencing Center for Infectious Disease"/>
            <person name="Wu L."/>
            <person name="Ma J."/>
        </authorList>
    </citation>
    <scope>NUCLEOTIDE SEQUENCE [LARGE SCALE GENOMIC DNA]</scope>
    <source>
        <strain evidence="2 3">DT31</strain>
    </source>
</reference>
<organism evidence="2 3">
    <name type="scientific">Halobaculum lipolyticum</name>
    <dbReference type="NCBI Taxonomy" id="3032001"/>
    <lineage>
        <taxon>Archaea</taxon>
        <taxon>Methanobacteriati</taxon>
        <taxon>Methanobacteriota</taxon>
        <taxon>Stenosarchaea group</taxon>
        <taxon>Halobacteria</taxon>
        <taxon>Halobacteriales</taxon>
        <taxon>Haloferacaceae</taxon>
        <taxon>Halobaculum</taxon>
    </lineage>
</organism>
<dbReference type="InterPro" id="IPR002478">
    <property type="entry name" value="PUA"/>
</dbReference>
<dbReference type="AlphaFoldDB" id="A0ABD5WBE6"/>
<dbReference type="Gene3D" id="3.10.450.120">
    <property type="entry name" value="Pre-PUA domain, domain 1"/>
    <property type="match status" value="1"/>
</dbReference>
<feature type="domain" description="PUA" evidence="1">
    <location>
        <begin position="82"/>
        <end position="156"/>
    </location>
</feature>
<dbReference type="InterPro" id="IPR004521">
    <property type="entry name" value="Uncharacterised_CHP00451"/>
</dbReference>
<dbReference type="NCBIfam" id="TIGR00451">
    <property type="entry name" value="unchar_dom_2"/>
    <property type="match status" value="1"/>
</dbReference>
<evidence type="ECO:0000313" key="3">
    <source>
        <dbReference type="Proteomes" id="UP001596461"/>
    </source>
</evidence>
<dbReference type="InterPro" id="IPR016437">
    <property type="entry name" value="MCT-1/Tma20"/>
</dbReference>
<dbReference type="NCBIfam" id="TIGR03684">
    <property type="entry name" value="arCOG00985"/>
    <property type="match status" value="1"/>
</dbReference>
<dbReference type="PANTHER" id="PTHR22798:SF0">
    <property type="entry name" value="MALIGNANT T-CELL-AMPLIFIED SEQUENCE 1"/>
    <property type="match status" value="1"/>
</dbReference>
<dbReference type="Pfam" id="PF01472">
    <property type="entry name" value="PUA"/>
    <property type="match status" value="1"/>
</dbReference>
<dbReference type="PANTHER" id="PTHR22798">
    <property type="entry name" value="MCT-1 PROTEIN"/>
    <property type="match status" value="1"/>
</dbReference>
<accession>A0ABD5WBE6</accession>
<protein>
    <submittedName>
        <fullName evidence="2">RNA-binding protein</fullName>
    </submittedName>
</protein>
<evidence type="ECO:0000259" key="1">
    <source>
        <dbReference type="SMART" id="SM00359"/>
    </source>
</evidence>
<keyword evidence="3" id="KW-1185">Reference proteome</keyword>
<dbReference type="NCBIfam" id="NF011154">
    <property type="entry name" value="PRK14560.1-6"/>
    <property type="match status" value="1"/>
</dbReference>
<dbReference type="SMART" id="SM00359">
    <property type="entry name" value="PUA"/>
    <property type="match status" value="1"/>
</dbReference>
<dbReference type="CDD" id="cd21154">
    <property type="entry name" value="PUA_MJ1432-like"/>
    <property type="match status" value="1"/>
</dbReference>
<dbReference type="InterPro" id="IPR022430">
    <property type="entry name" value="CHP03684"/>
</dbReference>
<evidence type="ECO:0000313" key="2">
    <source>
        <dbReference type="EMBL" id="MFC7069765.1"/>
    </source>
</evidence>
<dbReference type="PROSITE" id="PS50890">
    <property type="entry name" value="PUA"/>
    <property type="match status" value="1"/>
</dbReference>
<comment type="caution">
    <text evidence="2">The sequence shown here is derived from an EMBL/GenBank/DDBJ whole genome shotgun (WGS) entry which is preliminary data.</text>
</comment>
<name>A0ABD5WBE6_9EURY</name>